<feature type="region of interest" description="Disordered" evidence="1">
    <location>
        <begin position="291"/>
        <end position="378"/>
    </location>
</feature>
<evidence type="ECO:0000313" key="3">
    <source>
        <dbReference type="Proteomes" id="UP000184330"/>
    </source>
</evidence>
<organism evidence="2 3">
    <name type="scientific">Phialocephala subalpina</name>
    <dbReference type="NCBI Taxonomy" id="576137"/>
    <lineage>
        <taxon>Eukaryota</taxon>
        <taxon>Fungi</taxon>
        <taxon>Dikarya</taxon>
        <taxon>Ascomycota</taxon>
        <taxon>Pezizomycotina</taxon>
        <taxon>Leotiomycetes</taxon>
        <taxon>Helotiales</taxon>
        <taxon>Mollisiaceae</taxon>
        <taxon>Phialocephala</taxon>
        <taxon>Phialocephala fortinii species complex</taxon>
    </lineage>
</organism>
<evidence type="ECO:0000256" key="1">
    <source>
        <dbReference type="SAM" id="MobiDB-lite"/>
    </source>
</evidence>
<sequence length="378" mass="42924">MHISIIRSSLNEGTFSMRSAPAQPRRVRGREQRLDREERDWAQLADWDKLHDLILEATSTDKERLWPRAREIFDVAPPDLLPVGIKIDTSGNTKILEDGSIDPNWNGVFCQLLSKVLFIPAINTAEEFKAILYSAIKERTQDMPRHSRYENILSGSVLQDFESERAVDVLDEYVDDVDPGLQRLERCDAYKKEGRKERGRPKHNGKPKREEILEGKRRWMLSFRANGSPLEPTHSQRTEYTMDDHSNADPDTSEIAPRSSGWTAINASSPVTLPNRRIADDVATRRQIQPLNSHRGSAAGSSAQMVHNSIDSEPSASIKSRRSTRNVGYGSAAAAQAKPRRRAREKNRGLARAIVSEKTLQRERERIRKEEVAPMEET</sequence>
<feature type="compositionally biased region" description="Basic and acidic residues" evidence="1">
    <location>
        <begin position="359"/>
        <end position="372"/>
    </location>
</feature>
<evidence type="ECO:0000313" key="2">
    <source>
        <dbReference type="EMBL" id="CZR61629.1"/>
    </source>
</evidence>
<dbReference type="Proteomes" id="UP000184330">
    <property type="component" value="Unassembled WGS sequence"/>
</dbReference>
<name>A0A1L7X9C5_9HELO</name>
<feature type="compositionally biased region" description="Basic residues" evidence="1">
    <location>
        <begin position="197"/>
        <end position="206"/>
    </location>
</feature>
<accession>A0A1L7X9C5</accession>
<feature type="compositionally biased region" description="Polar residues" evidence="1">
    <location>
        <begin position="291"/>
        <end position="318"/>
    </location>
</feature>
<proteinExistence type="predicted"/>
<feature type="region of interest" description="Disordered" evidence="1">
    <location>
        <begin position="192"/>
        <end position="268"/>
    </location>
</feature>
<feature type="compositionally biased region" description="Basic and acidic residues" evidence="1">
    <location>
        <begin position="234"/>
        <end position="248"/>
    </location>
</feature>
<dbReference type="AlphaFoldDB" id="A0A1L7X9C5"/>
<reference evidence="2 3" key="1">
    <citation type="submission" date="2016-03" db="EMBL/GenBank/DDBJ databases">
        <authorList>
            <person name="Ploux O."/>
        </authorList>
    </citation>
    <scope>NUCLEOTIDE SEQUENCE [LARGE SCALE GENOMIC DNA]</scope>
    <source>
        <strain evidence="2 3">UAMH 11012</strain>
    </source>
</reference>
<dbReference type="OrthoDB" id="3562741at2759"/>
<dbReference type="EMBL" id="FJOG01000018">
    <property type="protein sequence ID" value="CZR61629.1"/>
    <property type="molecule type" value="Genomic_DNA"/>
</dbReference>
<gene>
    <name evidence="2" type="ORF">PAC_11526</name>
</gene>
<protein>
    <submittedName>
        <fullName evidence="2">Uncharacterized protein</fullName>
    </submittedName>
</protein>
<keyword evidence="3" id="KW-1185">Reference proteome</keyword>
<feature type="compositionally biased region" description="Basic and acidic residues" evidence="1">
    <location>
        <begin position="207"/>
        <end position="217"/>
    </location>
</feature>